<evidence type="ECO:0000313" key="3">
    <source>
        <dbReference type="EMBL" id="WDR05304.1"/>
    </source>
</evidence>
<feature type="signal peptide" evidence="2">
    <location>
        <begin position="1"/>
        <end position="24"/>
    </location>
</feature>
<feature type="chain" id="PRO_5046448074" description="HdeA/HdeB family protein" evidence="2">
    <location>
        <begin position="25"/>
        <end position="109"/>
    </location>
</feature>
<evidence type="ECO:0008006" key="5">
    <source>
        <dbReference type="Google" id="ProtNLM"/>
    </source>
</evidence>
<feature type="compositionally biased region" description="Polar residues" evidence="1">
    <location>
        <begin position="51"/>
        <end position="69"/>
    </location>
</feature>
<dbReference type="EMBL" id="CP118247">
    <property type="protein sequence ID" value="WDR05304.1"/>
    <property type="molecule type" value="Genomic_DNA"/>
</dbReference>
<keyword evidence="4" id="KW-1185">Reference proteome</keyword>
<proteinExistence type="predicted"/>
<organism evidence="3 4">
    <name type="scientific">Devosia rhodophyticola</name>
    <dbReference type="NCBI Taxonomy" id="3026423"/>
    <lineage>
        <taxon>Bacteria</taxon>
        <taxon>Pseudomonadati</taxon>
        <taxon>Pseudomonadota</taxon>
        <taxon>Alphaproteobacteria</taxon>
        <taxon>Hyphomicrobiales</taxon>
        <taxon>Devosiaceae</taxon>
        <taxon>Devosia</taxon>
    </lineage>
</organism>
<dbReference type="Proteomes" id="UP001222118">
    <property type="component" value="Chromosome"/>
</dbReference>
<dbReference type="RefSeq" id="WP_282210823.1">
    <property type="nucleotide sequence ID" value="NZ_CP118247.1"/>
</dbReference>
<reference evidence="3 4" key="1">
    <citation type="submission" date="2023-02" db="EMBL/GenBank/DDBJ databases">
        <title>Devosia chondri sp. nov., isolated from the phycosphere of marine algae.</title>
        <authorList>
            <person name="Kim J.M."/>
            <person name="Lee J.K."/>
            <person name="Choi B.J."/>
            <person name="Bayburt H."/>
            <person name="Jeon C.O."/>
        </authorList>
    </citation>
    <scope>NUCLEOTIDE SEQUENCE [LARGE SCALE GENOMIC DNA]</scope>
    <source>
        <strain evidence="3 4">G2-5</strain>
    </source>
</reference>
<keyword evidence="2" id="KW-0732">Signal</keyword>
<evidence type="ECO:0000256" key="1">
    <source>
        <dbReference type="SAM" id="MobiDB-lite"/>
    </source>
</evidence>
<sequence>MNIKTIASAIALSSAMLLGGSAYAETMIGSTTVMEADLPAVQQRCDQLSLASDTSATESDAMGTDSTAGGSAANVDDAEEVNELEQVTTTIDLDTVTLEQCQEAGLIAK</sequence>
<evidence type="ECO:0000256" key="2">
    <source>
        <dbReference type="SAM" id="SignalP"/>
    </source>
</evidence>
<accession>A0ABY7YWJ4</accession>
<gene>
    <name evidence="3" type="ORF">PSQ90_13555</name>
</gene>
<protein>
    <recommendedName>
        <fullName evidence="5">HdeA/HdeB family protein</fullName>
    </recommendedName>
</protein>
<evidence type="ECO:0000313" key="4">
    <source>
        <dbReference type="Proteomes" id="UP001222118"/>
    </source>
</evidence>
<name>A0ABY7YWJ4_9HYPH</name>
<feature type="region of interest" description="Disordered" evidence="1">
    <location>
        <begin position="51"/>
        <end position="79"/>
    </location>
</feature>